<accession>A0A183JTI1</accession>
<proteinExistence type="predicted"/>
<name>A0A183JTI1_9TREM</name>
<reference evidence="1" key="1">
    <citation type="submission" date="2016-06" db="UniProtKB">
        <authorList>
            <consortium name="WormBaseParasite"/>
        </authorList>
    </citation>
    <scope>IDENTIFICATION</scope>
</reference>
<dbReference type="WBParaSite" id="SCUD_0000602101-mRNA-1">
    <property type="protein sequence ID" value="SCUD_0000602101-mRNA-1"/>
    <property type="gene ID" value="SCUD_0000602101"/>
</dbReference>
<protein>
    <submittedName>
        <fullName evidence="1">CRIB domain-containing protein</fullName>
    </submittedName>
</protein>
<organism evidence="1">
    <name type="scientific">Schistosoma curassoni</name>
    <dbReference type="NCBI Taxonomy" id="6186"/>
    <lineage>
        <taxon>Eukaryota</taxon>
        <taxon>Metazoa</taxon>
        <taxon>Spiralia</taxon>
        <taxon>Lophotrochozoa</taxon>
        <taxon>Platyhelminthes</taxon>
        <taxon>Trematoda</taxon>
        <taxon>Digenea</taxon>
        <taxon>Strigeidida</taxon>
        <taxon>Schistosomatoidea</taxon>
        <taxon>Schistosomatidae</taxon>
        <taxon>Schistosoma</taxon>
    </lineage>
</organism>
<sequence length="81" mass="9064">MRPHTTISSPQYIKTLKRGLIFFPSAVSSSRMHTSHIGHGSTGKMVPHSVTIQRDARRLQTKQCITRTLHRPVSIGNKDSV</sequence>
<dbReference type="AlphaFoldDB" id="A0A183JTI1"/>
<evidence type="ECO:0000313" key="1">
    <source>
        <dbReference type="WBParaSite" id="SCUD_0000602101-mRNA-1"/>
    </source>
</evidence>